<dbReference type="Gene3D" id="2.60.40.4060">
    <property type="entry name" value="Reeler domain"/>
    <property type="match status" value="1"/>
</dbReference>
<dbReference type="Pfam" id="PF03351">
    <property type="entry name" value="DOMON"/>
    <property type="match status" value="1"/>
</dbReference>
<dbReference type="Proteomes" id="UP000281406">
    <property type="component" value="Unassembled WGS sequence"/>
</dbReference>
<keyword evidence="5" id="KW-0472">Membrane</keyword>
<evidence type="ECO:0000259" key="7">
    <source>
        <dbReference type="PROSITE" id="PS50836"/>
    </source>
</evidence>
<feature type="signal peptide" evidence="6">
    <location>
        <begin position="1"/>
        <end position="21"/>
    </location>
</feature>
<sequence>MWNLQTSLAILGTLCLTAVSGYKNGKVEKSCESMMPEHHSQPNTTASPYTLTVNASKFSPGVDIRVTLSGSEHFEGFLIQARDATNPDGSALGSFALVDPKISQRLTCNSIEGSAVSHTSNAKKTEIQVIWKAPSNAPPTVHFLATVLAHYKTFWLKLPSPVISQGDATPAPPQSTTVMSTNSASTSILPHPFTSEGCGKRKSCLIDPVGCNSSIDTNCFFLSYSTLDQTVSFELSGPAQGYVSFALSKDEWMGDDDAYLCVNDGGHVSVEAAHTTGRTYPELASKSVLTDVGWRVSDGVIQCKFSRSIYTPQDPVRFSLNNSYYLFLAHGTAENGMIHRHTWQPLISSHHQIITGPPQILTGSRSPLLMKCHGASHVDVPYSFAHSSGLRFSFYLPRKMEHMVSIFFGMKQQSLLLPYPWTTGILSAFVVWNIVLKLVLQLHKHDVIRKGSDKDDELPVLSDFSGDVNWDTKFRVAVLAVFVLGNSAFCFSLLGSIGNV</sequence>
<dbReference type="Pfam" id="PF02014">
    <property type="entry name" value="Reeler"/>
    <property type="match status" value="1"/>
</dbReference>
<comment type="caution">
    <text evidence="9">The sequence shown here is derived from an EMBL/GenBank/DDBJ whole genome shotgun (WGS) entry which is preliminary data.</text>
</comment>
<keyword evidence="6" id="KW-0732">Signal</keyword>
<dbReference type="InterPro" id="IPR051237">
    <property type="entry name" value="Ferric-chelate_Red/DefProt"/>
</dbReference>
<evidence type="ECO:0000256" key="1">
    <source>
        <dbReference type="ARBA" id="ARBA00001970"/>
    </source>
</evidence>
<dbReference type="SMART" id="SM00664">
    <property type="entry name" value="DoH"/>
    <property type="match status" value="1"/>
</dbReference>
<evidence type="ECO:0000256" key="2">
    <source>
        <dbReference type="ARBA" id="ARBA00004141"/>
    </source>
</evidence>
<protein>
    <submittedName>
        <fullName evidence="9">Ferric-chelate reductase 1</fullName>
    </submittedName>
</protein>
<dbReference type="EMBL" id="RJVU01044706">
    <property type="protein sequence ID" value="ROL44761.1"/>
    <property type="molecule type" value="Genomic_DNA"/>
</dbReference>
<comment type="subcellular location">
    <subcellularLocation>
        <location evidence="2">Membrane</location>
        <topology evidence="2">Multi-pass membrane protein</topology>
    </subcellularLocation>
</comment>
<comment type="cofactor">
    <cofactor evidence="1">
        <name>heme b</name>
        <dbReference type="ChEBI" id="CHEBI:60344"/>
    </cofactor>
</comment>
<feature type="transmembrane region" description="Helical" evidence="5">
    <location>
        <begin position="476"/>
        <end position="497"/>
    </location>
</feature>
<evidence type="ECO:0000313" key="10">
    <source>
        <dbReference type="Proteomes" id="UP000281406"/>
    </source>
</evidence>
<dbReference type="OrthoDB" id="6372137at2759"/>
<evidence type="ECO:0000259" key="8">
    <source>
        <dbReference type="PROSITE" id="PS51019"/>
    </source>
</evidence>
<gene>
    <name evidence="9" type="ORF">DPX16_18472</name>
</gene>
<name>A0A3N0YFX4_ANAGA</name>
<feature type="domain" description="Reelin" evidence="8">
    <location>
        <begin position="12"/>
        <end position="180"/>
    </location>
</feature>
<evidence type="ECO:0000256" key="6">
    <source>
        <dbReference type="SAM" id="SignalP"/>
    </source>
</evidence>
<evidence type="ECO:0000313" key="9">
    <source>
        <dbReference type="EMBL" id="ROL44761.1"/>
    </source>
</evidence>
<dbReference type="GO" id="GO:0016020">
    <property type="term" value="C:membrane"/>
    <property type="evidence" value="ECO:0007669"/>
    <property type="project" value="UniProtKB-SubCell"/>
</dbReference>
<keyword evidence="4" id="KW-0408">Iron</keyword>
<evidence type="ECO:0000256" key="4">
    <source>
        <dbReference type="ARBA" id="ARBA00023004"/>
    </source>
</evidence>
<reference evidence="9 10" key="1">
    <citation type="submission" date="2018-10" db="EMBL/GenBank/DDBJ databases">
        <title>Genome assembly for a Yunnan-Guizhou Plateau 3E fish, Anabarilius grahami (Regan), and its evolutionary and genetic applications.</title>
        <authorList>
            <person name="Jiang W."/>
        </authorList>
    </citation>
    <scope>NUCLEOTIDE SEQUENCE [LARGE SCALE GENOMIC DNA]</scope>
    <source>
        <strain evidence="9">AG-KIZ</strain>
        <tissue evidence="9">Muscle</tissue>
    </source>
</reference>
<feature type="domain" description="DOMON" evidence="7">
    <location>
        <begin position="218"/>
        <end position="331"/>
    </location>
</feature>
<dbReference type="AlphaFoldDB" id="A0A3N0YFX4"/>
<dbReference type="InterPro" id="IPR042307">
    <property type="entry name" value="Reeler_sf"/>
</dbReference>
<dbReference type="CDD" id="cd09628">
    <property type="entry name" value="DOMON_SDR_2_like"/>
    <property type="match status" value="1"/>
</dbReference>
<feature type="transmembrane region" description="Helical" evidence="5">
    <location>
        <begin position="419"/>
        <end position="440"/>
    </location>
</feature>
<accession>A0A3N0YFX4</accession>
<dbReference type="InterPro" id="IPR005018">
    <property type="entry name" value="DOMON_domain"/>
</dbReference>
<proteinExistence type="inferred from homology"/>
<feature type="chain" id="PRO_5018267700" evidence="6">
    <location>
        <begin position="22"/>
        <end position="500"/>
    </location>
</feature>
<dbReference type="PROSITE" id="PS50836">
    <property type="entry name" value="DOMON"/>
    <property type="match status" value="1"/>
</dbReference>
<keyword evidence="5" id="KW-0812">Transmembrane</keyword>
<evidence type="ECO:0000256" key="3">
    <source>
        <dbReference type="ARBA" id="ARBA00009195"/>
    </source>
</evidence>
<dbReference type="PANTHER" id="PTHR45828">
    <property type="entry name" value="CYTOCHROME B561/FERRIC REDUCTASE TRANSMEMBRANE"/>
    <property type="match status" value="1"/>
</dbReference>
<dbReference type="InterPro" id="IPR002861">
    <property type="entry name" value="Reeler_dom"/>
</dbReference>
<dbReference type="PROSITE" id="PS51019">
    <property type="entry name" value="REELIN"/>
    <property type="match status" value="1"/>
</dbReference>
<evidence type="ECO:0000256" key="5">
    <source>
        <dbReference type="SAM" id="Phobius"/>
    </source>
</evidence>
<dbReference type="CDD" id="cd08544">
    <property type="entry name" value="Reeler"/>
    <property type="match status" value="1"/>
</dbReference>
<dbReference type="PANTHER" id="PTHR45828:SF3">
    <property type="entry name" value="FERRIC-CHELATE REDUCTASE 1"/>
    <property type="match status" value="1"/>
</dbReference>
<comment type="similarity">
    <text evidence="3">Belongs to the FRRS1 family.</text>
</comment>
<organism evidence="9 10">
    <name type="scientific">Anabarilius grahami</name>
    <name type="common">Kanglang fish</name>
    <name type="synonym">Barilius grahami</name>
    <dbReference type="NCBI Taxonomy" id="495550"/>
    <lineage>
        <taxon>Eukaryota</taxon>
        <taxon>Metazoa</taxon>
        <taxon>Chordata</taxon>
        <taxon>Craniata</taxon>
        <taxon>Vertebrata</taxon>
        <taxon>Euteleostomi</taxon>
        <taxon>Actinopterygii</taxon>
        <taxon>Neopterygii</taxon>
        <taxon>Teleostei</taxon>
        <taxon>Ostariophysi</taxon>
        <taxon>Cypriniformes</taxon>
        <taxon>Xenocyprididae</taxon>
        <taxon>Xenocypridinae</taxon>
        <taxon>Xenocypridinae incertae sedis</taxon>
        <taxon>Anabarilius</taxon>
    </lineage>
</organism>
<keyword evidence="5" id="KW-1133">Transmembrane helix</keyword>
<keyword evidence="10" id="KW-1185">Reference proteome</keyword>
<dbReference type="FunFam" id="2.60.40.4060:FF:000003">
    <property type="entry name" value="Ferric chelate reductase 1"/>
    <property type="match status" value="1"/>
</dbReference>